<reference evidence="2 3" key="1">
    <citation type="journal article" date="1997" name="Nature">
        <title>The complete genome sequence of the hyperthermophilic, sulphate-reducing archaeon Archaeoglobus fulgidus.</title>
        <authorList>
            <person name="Klenk H.P."/>
            <person name="Clayton R.A."/>
            <person name="Tomb J."/>
            <person name="White O."/>
            <person name="Nelson K.E."/>
            <person name="Ketchum K.A."/>
            <person name="Dodson R.J."/>
            <person name="Gwinn M."/>
            <person name="Hickey E.K."/>
            <person name="Peterson J.D."/>
            <person name="Richardson D.L."/>
            <person name="Kerlavage A.R."/>
            <person name="Graham D.E."/>
            <person name="Kyrpides N.C."/>
            <person name="Fleischmann R.D."/>
            <person name="Quackenbush J."/>
            <person name="Lee N.H."/>
            <person name="Sutton G.G."/>
            <person name="Gill S."/>
            <person name="Kirkness E.F."/>
            <person name="Dougherty B.A."/>
            <person name="McKenney K."/>
            <person name="Adams M.D."/>
            <person name="Loftus B."/>
            <person name="Peterson S."/>
            <person name="Reich C.I."/>
            <person name="McNeil L.K."/>
            <person name="Badger J.H."/>
            <person name="Glodek A."/>
            <person name="Zhou L."/>
            <person name="Overbeek R."/>
            <person name="Gocayne J.D."/>
            <person name="Weidman J.F."/>
            <person name="McDonald L."/>
            <person name="Utterback T."/>
            <person name="Cotton M.D."/>
            <person name="Spriggs T."/>
            <person name="Artiach P."/>
            <person name="Kaine B.P."/>
            <person name="Sykes S.M."/>
            <person name="Sadow P.W."/>
            <person name="D'Andrea K.P."/>
            <person name="Bowman C."/>
            <person name="Fujii C."/>
            <person name="Garland S.A."/>
            <person name="Mason T.M."/>
            <person name="Olsen G.J."/>
            <person name="Fraser C.M."/>
            <person name="Smith H.O."/>
            <person name="Woese C.R."/>
            <person name="Venter J.C."/>
        </authorList>
    </citation>
    <scope>NUCLEOTIDE SEQUENCE [LARGE SCALE GENOMIC DNA]</scope>
    <source>
        <strain evidence="3">ATCC 49558 / DSM 4304 / JCM 9628 / NBRC 100126 / VC-16</strain>
    </source>
</reference>
<keyword evidence="3" id="KW-1185">Reference proteome</keyword>
<dbReference type="EnsemblBacteria" id="AAB90295">
    <property type="protein sequence ID" value="AAB90295"/>
    <property type="gene ID" value="AF_0948"/>
</dbReference>
<dbReference type="SUPFAM" id="SSF81301">
    <property type="entry name" value="Nucleotidyltransferase"/>
    <property type="match status" value="1"/>
</dbReference>
<dbReference type="Proteomes" id="UP000002199">
    <property type="component" value="Chromosome"/>
</dbReference>
<dbReference type="InterPro" id="IPR002934">
    <property type="entry name" value="Polymerase_NTP_transf_dom"/>
</dbReference>
<dbReference type="Gene3D" id="3.30.460.10">
    <property type="entry name" value="Beta Polymerase, domain 2"/>
    <property type="match status" value="1"/>
</dbReference>
<dbReference type="PhylomeDB" id="O29314"/>
<dbReference type="STRING" id="224325.AF_0948"/>
<feature type="domain" description="Polymerase nucleotidyl transferase" evidence="1">
    <location>
        <begin position="15"/>
        <end position="85"/>
    </location>
</feature>
<dbReference type="GO" id="GO:0016779">
    <property type="term" value="F:nucleotidyltransferase activity"/>
    <property type="evidence" value="ECO:0007669"/>
    <property type="project" value="InterPro"/>
</dbReference>
<accession>O29314</accession>
<dbReference type="HOGENOM" id="CLU_154345_0_0_2"/>
<dbReference type="InterPro" id="IPR043519">
    <property type="entry name" value="NT_sf"/>
</dbReference>
<dbReference type="Pfam" id="PF01909">
    <property type="entry name" value="NTP_transf_2"/>
    <property type="match status" value="1"/>
</dbReference>
<dbReference type="AlphaFoldDB" id="O29314"/>
<dbReference type="CDD" id="cd05403">
    <property type="entry name" value="NT_KNTase_like"/>
    <property type="match status" value="1"/>
</dbReference>
<protein>
    <recommendedName>
        <fullName evidence="1">Polymerase nucleotidyl transferase domain-containing protein</fullName>
    </recommendedName>
</protein>
<dbReference type="KEGG" id="afu:AF_0948"/>
<evidence type="ECO:0000313" key="3">
    <source>
        <dbReference type="Proteomes" id="UP000002199"/>
    </source>
</evidence>
<dbReference type="PIR" id="D69368">
    <property type="entry name" value="D69368"/>
</dbReference>
<dbReference type="EMBL" id="AE000782">
    <property type="protein sequence ID" value="AAB90295.1"/>
    <property type="molecule type" value="Genomic_DNA"/>
</dbReference>
<dbReference type="RefSeq" id="WP_010878448.1">
    <property type="nucleotide sequence ID" value="NC_000917.1"/>
</dbReference>
<organism evidence="2 3">
    <name type="scientific">Archaeoglobus fulgidus (strain ATCC 49558 / DSM 4304 / JCM 9628 / NBRC 100126 / VC-16)</name>
    <dbReference type="NCBI Taxonomy" id="224325"/>
    <lineage>
        <taxon>Archaea</taxon>
        <taxon>Methanobacteriati</taxon>
        <taxon>Methanobacteriota</taxon>
        <taxon>Archaeoglobi</taxon>
        <taxon>Archaeoglobales</taxon>
        <taxon>Archaeoglobaceae</taxon>
        <taxon>Archaeoglobus</taxon>
    </lineage>
</organism>
<sequence>MYVAPEIRRNDKLLESLREDFREFADSCLGILLYGSYARGEETKRSDIDVCLVRPEEGIFDRVMHKLGGKYDVKVFEDLPFYVRIEVIKNHIRIYAKDELDFYLYKQRKIWEDMERRIRENEFSSVEEKIQARKRWLSAKKEILGKT</sequence>
<gene>
    <name evidence="2" type="ordered locus">AF_0948</name>
</gene>
<dbReference type="PaxDb" id="224325-AF_0948"/>
<dbReference type="eggNOG" id="arCOG02107">
    <property type="taxonomic scope" value="Archaea"/>
</dbReference>
<proteinExistence type="predicted"/>
<evidence type="ECO:0000313" key="2">
    <source>
        <dbReference type="EMBL" id="AAB90295.1"/>
    </source>
</evidence>
<dbReference type="GeneID" id="1484171"/>
<name>O29314_ARCFU</name>
<evidence type="ECO:0000259" key="1">
    <source>
        <dbReference type="Pfam" id="PF01909"/>
    </source>
</evidence>